<sequence>MGENLTPENALRHIDKVDRRARRPAREVGVTFLVTGFFTIVYWLAMSLGPGWSKLAVAAIWLALTVFSVVQTNRLGIQDREIAWAGKPTGPVTVTYGILTVVMLVVGMFLLPEDPGAGWITAIVALTVCTSLPLFYAAWRILRAER</sequence>
<feature type="transmembrane region" description="Helical" evidence="1">
    <location>
        <begin position="28"/>
        <end position="45"/>
    </location>
</feature>
<comment type="caution">
    <text evidence="2">The sequence shown here is derived from an EMBL/GenBank/DDBJ whole genome shotgun (WGS) entry which is preliminary data.</text>
</comment>
<keyword evidence="1" id="KW-1133">Transmembrane helix</keyword>
<proteinExistence type="predicted"/>
<accession>A0A8J3WHZ9</accession>
<dbReference type="EMBL" id="BOOJ01000008">
    <property type="protein sequence ID" value="GIH90078.1"/>
    <property type="molecule type" value="Genomic_DNA"/>
</dbReference>
<name>A0A8J3WHZ9_9ACTN</name>
<keyword evidence="1" id="KW-0812">Transmembrane</keyword>
<organism evidence="2 3">
    <name type="scientific">Planobispora siamensis</name>
    <dbReference type="NCBI Taxonomy" id="936338"/>
    <lineage>
        <taxon>Bacteria</taxon>
        <taxon>Bacillati</taxon>
        <taxon>Actinomycetota</taxon>
        <taxon>Actinomycetes</taxon>
        <taxon>Streptosporangiales</taxon>
        <taxon>Streptosporangiaceae</taxon>
        <taxon>Planobispora</taxon>
    </lineage>
</organism>
<dbReference type="Proteomes" id="UP000619788">
    <property type="component" value="Unassembled WGS sequence"/>
</dbReference>
<feature type="transmembrane region" description="Helical" evidence="1">
    <location>
        <begin position="91"/>
        <end position="111"/>
    </location>
</feature>
<keyword evidence="3" id="KW-1185">Reference proteome</keyword>
<feature type="transmembrane region" description="Helical" evidence="1">
    <location>
        <begin position="51"/>
        <end position="70"/>
    </location>
</feature>
<protein>
    <submittedName>
        <fullName evidence="2">Uncharacterized protein</fullName>
    </submittedName>
</protein>
<gene>
    <name evidence="2" type="ORF">Psi01_07080</name>
</gene>
<dbReference type="RefSeq" id="WP_239127013.1">
    <property type="nucleotide sequence ID" value="NZ_BOOJ01000008.1"/>
</dbReference>
<evidence type="ECO:0000256" key="1">
    <source>
        <dbReference type="SAM" id="Phobius"/>
    </source>
</evidence>
<dbReference type="AlphaFoldDB" id="A0A8J3WHZ9"/>
<feature type="transmembrane region" description="Helical" evidence="1">
    <location>
        <begin position="117"/>
        <end position="139"/>
    </location>
</feature>
<reference evidence="2 3" key="1">
    <citation type="submission" date="2021-01" db="EMBL/GenBank/DDBJ databases">
        <title>Whole genome shotgun sequence of Planobispora siamensis NBRC 107568.</title>
        <authorList>
            <person name="Komaki H."/>
            <person name="Tamura T."/>
        </authorList>
    </citation>
    <scope>NUCLEOTIDE SEQUENCE [LARGE SCALE GENOMIC DNA]</scope>
    <source>
        <strain evidence="2 3">NBRC 107568</strain>
    </source>
</reference>
<evidence type="ECO:0000313" key="3">
    <source>
        <dbReference type="Proteomes" id="UP000619788"/>
    </source>
</evidence>
<evidence type="ECO:0000313" key="2">
    <source>
        <dbReference type="EMBL" id="GIH90078.1"/>
    </source>
</evidence>
<keyword evidence="1" id="KW-0472">Membrane</keyword>